<accession>A0ABR3ELR9</accession>
<proteinExistence type="predicted"/>
<reference evidence="2 3" key="1">
    <citation type="submission" date="2024-02" db="EMBL/GenBank/DDBJ databases">
        <title>A draft genome for the cacao thread blight pathogen Marasmius crinis-equi.</title>
        <authorList>
            <person name="Cohen S.P."/>
            <person name="Baruah I.K."/>
            <person name="Amoako-Attah I."/>
            <person name="Bukari Y."/>
            <person name="Meinhardt L.W."/>
            <person name="Bailey B.A."/>
        </authorList>
    </citation>
    <scope>NUCLEOTIDE SEQUENCE [LARGE SCALE GENOMIC DNA]</scope>
    <source>
        <strain evidence="2 3">GH-76</strain>
    </source>
</reference>
<keyword evidence="3" id="KW-1185">Reference proteome</keyword>
<feature type="non-terminal residue" evidence="2">
    <location>
        <position position="1"/>
    </location>
</feature>
<evidence type="ECO:0000313" key="3">
    <source>
        <dbReference type="Proteomes" id="UP001465976"/>
    </source>
</evidence>
<evidence type="ECO:0000256" key="1">
    <source>
        <dbReference type="SAM" id="MobiDB-lite"/>
    </source>
</evidence>
<feature type="compositionally biased region" description="Basic and acidic residues" evidence="1">
    <location>
        <begin position="1"/>
        <end position="15"/>
    </location>
</feature>
<feature type="region of interest" description="Disordered" evidence="1">
    <location>
        <begin position="1"/>
        <end position="26"/>
    </location>
</feature>
<name>A0ABR3ELR9_9AGAR</name>
<protein>
    <submittedName>
        <fullName evidence="2">Uncharacterized protein</fullName>
    </submittedName>
</protein>
<organism evidence="2 3">
    <name type="scientific">Marasmius crinis-equi</name>
    <dbReference type="NCBI Taxonomy" id="585013"/>
    <lineage>
        <taxon>Eukaryota</taxon>
        <taxon>Fungi</taxon>
        <taxon>Dikarya</taxon>
        <taxon>Basidiomycota</taxon>
        <taxon>Agaricomycotina</taxon>
        <taxon>Agaricomycetes</taxon>
        <taxon>Agaricomycetidae</taxon>
        <taxon>Agaricales</taxon>
        <taxon>Marasmiineae</taxon>
        <taxon>Marasmiaceae</taxon>
        <taxon>Marasmius</taxon>
    </lineage>
</organism>
<sequence length="96" mass="10450">RPSSHERPTEPERDAANAAGEGNEDIAEVGWSIQAARESGRGLFSRVKCLNPYDGSDKEANEIAAGRQKNLEVVIDVFLFDLNDVPASRIEPSSPQ</sequence>
<comment type="caution">
    <text evidence="2">The sequence shown here is derived from an EMBL/GenBank/DDBJ whole genome shotgun (WGS) entry which is preliminary data.</text>
</comment>
<gene>
    <name evidence="2" type="ORF">V5O48_018255</name>
</gene>
<dbReference type="EMBL" id="JBAHYK010003187">
    <property type="protein sequence ID" value="KAL0563808.1"/>
    <property type="molecule type" value="Genomic_DNA"/>
</dbReference>
<evidence type="ECO:0000313" key="2">
    <source>
        <dbReference type="EMBL" id="KAL0563808.1"/>
    </source>
</evidence>
<dbReference type="Proteomes" id="UP001465976">
    <property type="component" value="Unassembled WGS sequence"/>
</dbReference>